<sequence>MHRGGGGPPTSARAIDAVVAGKHARPSLPAMPLPLPCLHALHSALPFAHPSAHRYTHPQVPALHLSIPPRQAWCGASSARNHEEDGEDGDGGEREDKGGKGEGEDGLGGKMGAVEGDEMPVSVLHPAHLHWHLHLRMTHLVYIESAAGDGAGKSPASLRHALGQRCRLYSQRSHRSFRRRQATTAATSPKNGCSYSPFMFLRLMDSTSYSGPNSKSTNL</sequence>
<feature type="region of interest" description="Disordered" evidence="1">
    <location>
        <begin position="74"/>
        <end position="114"/>
    </location>
</feature>
<dbReference type="EMBL" id="JACAZH010000006">
    <property type="protein sequence ID" value="KAF7366257.1"/>
    <property type="molecule type" value="Genomic_DNA"/>
</dbReference>
<dbReference type="Proteomes" id="UP000623467">
    <property type="component" value="Unassembled WGS sequence"/>
</dbReference>
<feature type="compositionally biased region" description="Basic and acidic residues" evidence="1">
    <location>
        <begin position="91"/>
        <end position="103"/>
    </location>
</feature>
<organism evidence="2 3">
    <name type="scientific">Mycena sanguinolenta</name>
    <dbReference type="NCBI Taxonomy" id="230812"/>
    <lineage>
        <taxon>Eukaryota</taxon>
        <taxon>Fungi</taxon>
        <taxon>Dikarya</taxon>
        <taxon>Basidiomycota</taxon>
        <taxon>Agaricomycotina</taxon>
        <taxon>Agaricomycetes</taxon>
        <taxon>Agaricomycetidae</taxon>
        <taxon>Agaricales</taxon>
        <taxon>Marasmiineae</taxon>
        <taxon>Mycenaceae</taxon>
        <taxon>Mycena</taxon>
    </lineage>
</organism>
<comment type="caution">
    <text evidence="2">The sequence shown here is derived from an EMBL/GenBank/DDBJ whole genome shotgun (WGS) entry which is preliminary data.</text>
</comment>
<name>A0A8H6YW16_9AGAR</name>
<keyword evidence="3" id="KW-1185">Reference proteome</keyword>
<reference evidence="2" key="1">
    <citation type="submission" date="2020-05" db="EMBL/GenBank/DDBJ databases">
        <title>Mycena genomes resolve the evolution of fungal bioluminescence.</title>
        <authorList>
            <person name="Tsai I.J."/>
        </authorList>
    </citation>
    <scope>NUCLEOTIDE SEQUENCE</scope>
    <source>
        <strain evidence="2">160909Yilan</strain>
    </source>
</reference>
<protein>
    <submittedName>
        <fullName evidence="2">Uncharacterized protein</fullName>
    </submittedName>
</protein>
<evidence type="ECO:0000256" key="1">
    <source>
        <dbReference type="SAM" id="MobiDB-lite"/>
    </source>
</evidence>
<evidence type="ECO:0000313" key="3">
    <source>
        <dbReference type="Proteomes" id="UP000623467"/>
    </source>
</evidence>
<gene>
    <name evidence="2" type="ORF">MSAN_00881900</name>
</gene>
<dbReference type="AlphaFoldDB" id="A0A8H6YW16"/>
<evidence type="ECO:0000313" key="2">
    <source>
        <dbReference type="EMBL" id="KAF7366257.1"/>
    </source>
</evidence>
<accession>A0A8H6YW16</accession>
<proteinExistence type="predicted"/>